<evidence type="ECO:0000256" key="1">
    <source>
        <dbReference type="ARBA" id="ARBA00022603"/>
    </source>
</evidence>
<accession>A0AAV0H6F3</accession>
<dbReference type="GO" id="GO:0008168">
    <property type="term" value="F:methyltransferase activity"/>
    <property type="evidence" value="ECO:0007669"/>
    <property type="project" value="UniProtKB-KW"/>
</dbReference>
<evidence type="ECO:0008006" key="7">
    <source>
        <dbReference type="Google" id="ProtNLM"/>
    </source>
</evidence>
<dbReference type="PANTHER" id="PTHR31009">
    <property type="entry name" value="S-ADENOSYL-L-METHIONINE:CARBOXYL METHYLTRANSFERASE FAMILY PROTEIN"/>
    <property type="match status" value="1"/>
</dbReference>
<dbReference type="GO" id="GO:0046872">
    <property type="term" value="F:metal ion binding"/>
    <property type="evidence" value="ECO:0007669"/>
    <property type="project" value="UniProtKB-KW"/>
</dbReference>
<reference evidence="5" key="1">
    <citation type="submission" date="2022-08" db="EMBL/GenBank/DDBJ databases">
        <authorList>
            <person name="Gutierrez-Valencia J."/>
        </authorList>
    </citation>
    <scope>NUCLEOTIDE SEQUENCE</scope>
</reference>
<organism evidence="5 6">
    <name type="scientific">Linum tenue</name>
    <dbReference type="NCBI Taxonomy" id="586396"/>
    <lineage>
        <taxon>Eukaryota</taxon>
        <taxon>Viridiplantae</taxon>
        <taxon>Streptophyta</taxon>
        <taxon>Embryophyta</taxon>
        <taxon>Tracheophyta</taxon>
        <taxon>Spermatophyta</taxon>
        <taxon>Magnoliopsida</taxon>
        <taxon>eudicotyledons</taxon>
        <taxon>Gunneridae</taxon>
        <taxon>Pentapetalae</taxon>
        <taxon>rosids</taxon>
        <taxon>fabids</taxon>
        <taxon>Malpighiales</taxon>
        <taxon>Linaceae</taxon>
        <taxon>Linum</taxon>
    </lineage>
</organism>
<keyword evidence="4" id="KW-0460">Magnesium</keyword>
<evidence type="ECO:0000313" key="5">
    <source>
        <dbReference type="EMBL" id="CAI0380533.1"/>
    </source>
</evidence>
<dbReference type="Proteomes" id="UP001154282">
    <property type="component" value="Unassembled WGS sequence"/>
</dbReference>
<dbReference type="Gene3D" id="3.40.50.150">
    <property type="entry name" value="Vaccinia Virus protein VP39"/>
    <property type="match status" value="1"/>
</dbReference>
<evidence type="ECO:0000256" key="3">
    <source>
        <dbReference type="ARBA" id="ARBA00022723"/>
    </source>
</evidence>
<dbReference type="AlphaFoldDB" id="A0AAV0H6F3"/>
<dbReference type="InterPro" id="IPR029063">
    <property type="entry name" value="SAM-dependent_MTases_sf"/>
</dbReference>
<proteinExistence type="predicted"/>
<protein>
    <recommendedName>
        <fullName evidence="7">S-adenosylmethionine-dependent methyltransferase</fullName>
    </recommendedName>
</protein>
<sequence>MAATGTSYPMNGGNGLHSYTNNSKFQRGPADAIKQMTNTAIVDNNVSFASNNTTTIRVGDMGCSVGPNTFLSLQNILQSLRCKMANDSIEYQVFLNDHTSNDFNTLFAQSVPHQDSYYVAGVPGSFHGRLFPAASLHVVHSSYALQWLSRVPNSVLDCNSPAWNKGEICYCSGATGGGKEESIVGAYKEQFGMDLGCFLNARASEVVGGGLMLVVIPGRSNETSHSKVTSNVTYSLLGSCLMDMAHKGLISEGKVDSLNIPIYFASPEEVEAAVEANGSFGIVTMECIKQGRGPGTAESKARAISAHIRAGMEELLKLHFGDDGDGDRQTVFPMDELFRSYEHKLLTCGFFQGDNSGEAFTLFAALKRKHQ</sequence>
<name>A0AAV0H6F3_9ROSI</name>
<dbReference type="InterPro" id="IPR005299">
    <property type="entry name" value="MeTrfase_7"/>
</dbReference>
<dbReference type="InterPro" id="IPR042086">
    <property type="entry name" value="MeTrfase_capping"/>
</dbReference>
<keyword evidence="1" id="KW-0489">Methyltransferase</keyword>
<dbReference type="EMBL" id="CAMGYJ010000002">
    <property type="protein sequence ID" value="CAI0380533.1"/>
    <property type="molecule type" value="Genomic_DNA"/>
</dbReference>
<keyword evidence="2" id="KW-0808">Transferase</keyword>
<dbReference type="Pfam" id="PF03492">
    <property type="entry name" value="Methyltransf_7"/>
    <property type="match status" value="1"/>
</dbReference>
<comment type="caution">
    <text evidence="5">The sequence shown here is derived from an EMBL/GenBank/DDBJ whole genome shotgun (WGS) entry which is preliminary data.</text>
</comment>
<dbReference type="SUPFAM" id="SSF53335">
    <property type="entry name" value="S-adenosyl-L-methionine-dependent methyltransferases"/>
    <property type="match status" value="1"/>
</dbReference>
<gene>
    <name evidence="5" type="ORF">LITE_LOCUS2723</name>
</gene>
<evidence type="ECO:0000256" key="4">
    <source>
        <dbReference type="ARBA" id="ARBA00022842"/>
    </source>
</evidence>
<evidence type="ECO:0000256" key="2">
    <source>
        <dbReference type="ARBA" id="ARBA00022679"/>
    </source>
</evidence>
<dbReference type="Gene3D" id="1.10.1200.270">
    <property type="entry name" value="Methyltransferase, alpha-helical capping domain"/>
    <property type="match status" value="1"/>
</dbReference>
<keyword evidence="3" id="KW-0479">Metal-binding</keyword>
<dbReference type="GO" id="GO:0032259">
    <property type="term" value="P:methylation"/>
    <property type="evidence" value="ECO:0007669"/>
    <property type="project" value="UniProtKB-KW"/>
</dbReference>
<evidence type="ECO:0000313" key="6">
    <source>
        <dbReference type="Proteomes" id="UP001154282"/>
    </source>
</evidence>
<keyword evidence="6" id="KW-1185">Reference proteome</keyword>